<dbReference type="Proteomes" id="UP000805649">
    <property type="component" value="Unassembled WGS sequence"/>
</dbReference>
<sequence length="842" mass="93508">MPSFSRWARKLKPRQGWLPSGWRRSAIVNIGLMSTCVLILLGILATAISRTQNVAQVWKFYTADCKSRSVSITNTLLHLFLNVLSTTVLASSNFFMQVLNAPSRREVAAAHARGDWLDIGIPSWRNAFRLSRFKAIAWIILFITSLPIHMFFNSSIFQMDGRMGDFHVTVATESFLEGGRYYLPGASLFTRDLFVKDPSTWWWSYNGYGTKETIFAFENYRNNTVSSERTNVSIAATNASEWSRLDTSTCRTMYTAERCNGLRDYSDVVLVTKGSPWRRSDLWNLSSTAEDLWEPLVPKDETNALWFATQCHMEGTIQENVPLCNNKCNAFMTTESTDGPWHMNTSDWYRYPSAADIGGGNYPWRNESTIIVSGWNSTLYSASSENITFGFQKSHDTLEISHCLAKPRDLGTTCAVALSKPLLLGVVVSILIKILTCIGILYALGSEESLVTPGDAIASFLSTHDGETNRPGLLTQDMVRKKARNKGKNKESDAAYVQVGPRQWVDQHVRRAACVPRTAWFGTYSILVFGDVVAIACFAKQLVEGVPLSWIKANPADATSVISPVDGGIAFIASVLVANAPQLYLSFWYLAYNALITRLEMGREWSRFSTEYRPLRVSSPKGQQIATYRLQLPYRYSIPLMVTSTMLHWLLSNALFIIVSQGNYFRIGSGTDNPDEPGGYKADTISLPPDAVVGLGTSSLPVLMLIILGSIMMAGPIILSLKRLPGYMPVVGSNSLAMAAACRVSPLSKVPTTEYKGGSGEDTELEELVVGSKQSLQTSGDRFACESGEMAYHPLKWGEVEMPQDWYDRVAIDGQTNERVGHLSFGTVLDDPKPPVEGRFYM</sequence>
<evidence type="ECO:0000313" key="2">
    <source>
        <dbReference type="Proteomes" id="UP000805649"/>
    </source>
</evidence>
<reference evidence="1 2" key="1">
    <citation type="journal article" date="2020" name="Phytopathology">
        <title>Genome Sequence Resources of Colletotrichum truncatum, C. plurivorum, C. musicola, and C. sojae: Four Species Pathogenic to Soybean (Glycine max).</title>
        <authorList>
            <person name="Rogerio F."/>
            <person name="Boufleur T.R."/>
            <person name="Ciampi-Guillardi M."/>
            <person name="Sukno S.A."/>
            <person name="Thon M.R."/>
            <person name="Massola Junior N.S."/>
            <person name="Baroncelli R."/>
        </authorList>
    </citation>
    <scope>NUCLEOTIDE SEQUENCE [LARGE SCALE GENOMIC DNA]</scope>
    <source>
        <strain evidence="1 2">CMES1059</strain>
    </source>
</reference>
<gene>
    <name evidence="1" type="ORF">CTRU02_206553</name>
</gene>
<evidence type="ECO:0000313" key="1">
    <source>
        <dbReference type="EMBL" id="KAL0939943.1"/>
    </source>
</evidence>
<comment type="caution">
    <text evidence="1">The sequence shown here is derived from an EMBL/GenBank/DDBJ whole genome shotgun (WGS) entry which is preliminary data.</text>
</comment>
<name>A0ACC3Z756_COLTU</name>
<keyword evidence="2" id="KW-1185">Reference proteome</keyword>
<dbReference type="EMBL" id="VUJX02000003">
    <property type="protein sequence ID" value="KAL0939943.1"/>
    <property type="molecule type" value="Genomic_DNA"/>
</dbReference>
<organism evidence="1 2">
    <name type="scientific">Colletotrichum truncatum</name>
    <name type="common">Anthracnose fungus</name>
    <name type="synonym">Colletotrichum capsici</name>
    <dbReference type="NCBI Taxonomy" id="5467"/>
    <lineage>
        <taxon>Eukaryota</taxon>
        <taxon>Fungi</taxon>
        <taxon>Dikarya</taxon>
        <taxon>Ascomycota</taxon>
        <taxon>Pezizomycotina</taxon>
        <taxon>Sordariomycetes</taxon>
        <taxon>Hypocreomycetidae</taxon>
        <taxon>Glomerellales</taxon>
        <taxon>Glomerellaceae</taxon>
        <taxon>Colletotrichum</taxon>
        <taxon>Colletotrichum truncatum species complex</taxon>
    </lineage>
</organism>
<accession>A0ACC3Z756</accession>
<protein>
    <submittedName>
        <fullName evidence="1">Uncharacterized protein</fullName>
    </submittedName>
</protein>
<proteinExistence type="predicted"/>